<dbReference type="InterPro" id="IPR003439">
    <property type="entry name" value="ABC_transporter-like_ATP-bd"/>
</dbReference>
<dbReference type="PROSITE" id="PS50929">
    <property type="entry name" value="ABC_TM1F"/>
    <property type="match status" value="1"/>
</dbReference>
<keyword evidence="8 9" id="KW-0472">Membrane</keyword>
<dbReference type="Gene3D" id="3.40.50.300">
    <property type="entry name" value="P-loop containing nucleotide triphosphate hydrolases"/>
    <property type="match status" value="1"/>
</dbReference>
<dbReference type="PROSITE" id="PS00211">
    <property type="entry name" value="ABC_TRANSPORTER_1"/>
    <property type="match status" value="1"/>
</dbReference>
<keyword evidence="13" id="KW-1185">Reference proteome</keyword>
<keyword evidence="2" id="KW-0813">Transport</keyword>
<evidence type="ECO:0000256" key="7">
    <source>
        <dbReference type="ARBA" id="ARBA00022989"/>
    </source>
</evidence>
<dbReference type="CDD" id="cd18548">
    <property type="entry name" value="ABC_6TM_Tm287_like"/>
    <property type="match status" value="1"/>
</dbReference>
<dbReference type="SUPFAM" id="SSF90123">
    <property type="entry name" value="ABC transporter transmembrane region"/>
    <property type="match status" value="1"/>
</dbReference>
<dbReference type="AlphaFoldDB" id="A0A0M6WUB2"/>
<dbReference type="Proteomes" id="UP000049979">
    <property type="component" value="Unassembled WGS sequence"/>
</dbReference>
<feature type="transmembrane region" description="Helical" evidence="9">
    <location>
        <begin position="32"/>
        <end position="52"/>
    </location>
</feature>
<evidence type="ECO:0000256" key="3">
    <source>
        <dbReference type="ARBA" id="ARBA00022475"/>
    </source>
</evidence>
<dbReference type="GO" id="GO:0005886">
    <property type="term" value="C:plasma membrane"/>
    <property type="evidence" value="ECO:0007669"/>
    <property type="project" value="UniProtKB-SubCell"/>
</dbReference>
<dbReference type="PROSITE" id="PS50893">
    <property type="entry name" value="ABC_TRANSPORTER_2"/>
    <property type="match status" value="1"/>
</dbReference>
<evidence type="ECO:0000256" key="9">
    <source>
        <dbReference type="SAM" id="Phobius"/>
    </source>
</evidence>
<evidence type="ECO:0000256" key="4">
    <source>
        <dbReference type="ARBA" id="ARBA00022692"/>
    </source>
</evidence>
<reference evidence="13" key="1">
    <citation type="submission" date="2015-05" db="EMBL/GenBank/DDBJ databases">
        <authorList>
            <consortium name="Pathogen Informatics"/>
        </authorList>
    </citation>
    <scope>NUCLEOTIDE SEQUENCE [LARGE SCALE GENOMIC DNA]</scope>
    <source>
        <strain evidence="13">M72</strain>
    </source>
</reference>
<dbReference type="SUPFAM" id="SSF52540">
    <property type="entry name" value="P-loop containing nucleoside triphosphate hydrolases"/>
    <property type="match status" value="1"/>
</dbReference>
<dbReference type="Gene3D" id="1.20.1560.10">
    <property type="entry name" value="ABC transporter type 1, transmembrane domain"/>
    <property type="match status" value="1"/>
</dbReference>
<dbReference type="GO" id="GO:0016887">
    <property type="term" value="F:ATP hydrolysis activity"/>
    <property type="evidence" value="ECO:0007669"/>
    <property type="project" value="InterPro"/>
</dbReference>
<gene>
    <name evidence="12" type="ORF">M72_09071</name>
</gene>
<feature type="transmembrane region" description="Helical" evidence="9">
    <location>
        <begin position="64"/>
        <end position="89"/>
    </location>
</feature>
<dbReference type="EMBL" id="CVRR01000033">
    <property type="protein sequence ID" value="CRL40317.1"/>
    <property type="molecule type" value="Genomic_DNA"/>
</dbReference>
<dbReference type="InterPro" id="IPR027417">
    <property type="entry name" value="P-loop_NTPase"/>
</dbReference>
<dbReference type="SMART" id="SM00382">
    <property type="entry name" value="AAA"/>
    <property type="match status" value="1"/>
</dbReference>
<dbReference type="InterPro" id="IPR039421">
    <property type="entry name" value="Type_1_exporter"/>
</dbReference>
<keyword evidence="5" id="KW-0547">Nucleotide-binding</keyword>
<sequence>MIQANKYKGKGIMRKLLIYLNEYRKECILAPLFKLLEASFELIVPLVVAAIIDHGIAASNKSYIFKMGGVMVLLALIGLACSITAQYFAAKAAVGFSTKVRYALFSHIQKLSFSEMDTIGTSTLITRMTSDINQTQSGVNMVLRLFLRSPFIVFGAMIMAFTVDVKAALIFVVTIPLLSVVVFSVMLVSIPLFKKVQRGLDEVLGHTRENLDGARVIRAFNKQEEETKDFNESNAYLTKIQMLVGRISTLMNPLTYVIINFAIIAVIWVGGRQVDIGRISQGEVIALVNYMSQILVELVKLANLIITINKAIACGNRIQEVLETVPTITDSVTETKKSASGELEVEFSHVSMKYAGNAQDSLTDINLKVKKGQTIGIIGGTGSGKSSVVNLIPRFYDVSQGSIKVAGTDVREYPLADLRQRIGVVMQKAVLFQGTIAQNLRWGNPDATEEQLWHAIEVAQAADVVKGKEGGLDYVIEQGGRNLSGGQKQRLTIARAVVKDPEILILDDSASALDFATDARLRAALRNLQGNKTIFIVSQRTSSIQFADQILVMDDGQAVGLGTHEELLENCEIYREIYESQFKKEDLRKNGGAGNV</sequence>
<dbReference type="Pfam" id="PF00005">
    <property type="entry name" value="ABC_tran"/>
    <property type="match status" value="1"/>
</dbReference>
<evidence type="ECO:0000259" key="10">
    <source>
        <dbReference type="PROSITE" id="PS50893"/>
    </source>
</evidence>
<feature type="transmembrane region" description="Helical" evidence="9">
    <location>
        <begin position="250"/>
        <end position="271"/>
    </location>
</feature>
<evidence type="ECO:0000313" key="12">
    <source>
        <dbReference type="EMBL" id="CRL40317.1"/>
    </source>
</evidence>
<evidence type="ECO:0000256" key="8">
    <source>
        <dbReference type="ARBA" id="ARBA00023136"/>
    </source>
</evidence>
<keyword evidence="4 9" id="KW-0812">Transmembrane</keyword>
<dbReference type="Pfam" id="PF00664">
    <property type="entry name" value="ABC_membrane"/>
    <property type="match status" value="1"/>
</dbReference>
<dbReference type="InterPro" id="IPR003593">
    <property type="entry name" value="AAA+_ATPase"/>
</dbReference>
<keyword evidence="3" id="KW-1003">Cell membrane</keyword>
<dbReference type="InterPro" id="IPR011527">
    <property type="entry name" value="ABC1_TM_dom"/>
</dbReference>
<dbReference type="PANTHER" id="PTHR43394">
    <property type="entry name" value="ATP-DEPENDENT PERMEASE MDL1, MITOCHONDRIAL"/>
    <property type="match status" value="1"/>
</dbReference>
<dbReference type="FunFam" id="3.40.50.300:FF:000221">
    <property type="entry name" value="Multidrug ABC transporter ATP-binding protein"/>
    <property type="match status" value="1"/>
</dbReference>
<feature type="transmembrane region" description="Helical" evidence="9">
    <location>
        <begin position="145"/>
        <end position="163"/>
    </location>
</feature>
<dbReference type="GO" id="GO:0005524">
    <property type="term" value="F:ATP binding"/>
    <property type="evidence" value="ECO:0007669"/>
    <property type="project" value="UniProtKB-KW"/>
</dbReference>
<dbReference type="GO" id="GO:0015421">
    <property type="term" value="F:ABC-type oligopeptide transporter activity"/>
    <property type="evidence" value="ECO:0007669"/>
    <property type="project" value="TreeGrafter"/>
</dbReference>
<feature type="domain" description="ABC transmembrane type-1" evidence="11">
    <location>
        <begin position="28"/>
        <end position="310"/>
    </location>
</feature>
<accession>A0A0M6WUB2</accession>
<evidence type="ECO:0000313" key="13">
    <source>
        <dbReference type="Proteomes" id="UP000049979"/>
    </source>
</evidence>
<feature type="domain" description="ABC transporter" evidence="10">
    <location>
        <begin position="345"/>
        <end position="580"/>
    </location>
</feature>
<keyword evidence="6 12" id="KW-0067">ATP-binding</keyword>
<dbReference type="STRING" id="301302.ERS852420_02128"/>
<dbReference type="InterPro" id="IPR017871">
    <property type="entry name" value="ABC_transporter-like_CS"/>
</dbReference>
<proteinExistence type="predicted"/>
<dbReference type="PANTHER" id="PTHR43394:SF1">
    <property type="entry name" value="ATP-BINDING CASSETTE SUB-FAMILY B MEMBER 10, MITOCHONDRIAL"/>
    <property type="match status" value="1"/>
</dbReference>
<name>A0A0M6WUB2_9FIRM</name>
<comment type="subcellular location">
    <subcellularLocation>
        <location evidence="1">Cell membrane</location>
        <topology evidence="1">Multi-pass membrane protein</topology>
    </subcellularLocation>
</comment>
<evidence type="ECO:0000256" key="1">
    <source>
        <dbReference type="ARBA" id="ARBA00004651"/>
    </source>
</evidence>
<evidence type="ECO:0000256" key="5">
    <source>
        <dbReference type="ARBA" id="ARBA00022741"/>
    </source>
</evidence>
<evidence type="ECO:0000256" key="6">
    <source>
        <dbReference type="ARBA" id="ARBA00022840"/>
    </source>
</evidence>
<dbReference type="InterPro" id="IPR036640">
    <property type="entry name" value="ABC1_TM_sf"/>
</dbReference>
<feature type="transmembrane region" description="Helical" evidence="9">
    <location>
        <begin position="169"/>
        <end position="193"/>
    </location>
</feature>
<evidence type="ECO:0000256" key="2">
    <source>
        <dbReference type="ARBA" id="ARBA00022448"/>
    </source>
</evidence>
<protein>
    <submittedName>
        <fullName evidence="12">ATP-binding cassette subfamily C protein</fullName>
    </submittedName>
</protein>
<keyword evidence="7 9" id="KW-1133">Transmembrane helix</keyword>
<organism evidence="12 13">
    <name type="scientific">Roseburia faecis</name>
    <dbReference type="NCBI Taxonomy" id="301302"/>
    <lineage>
        <taxon>Bacteria</taxon>
        <taxon>Bacillati</taxon>
        <taxon>Bacillota</taxon>
        <taxon>Clostridia</taxon>
        <taxon>Lachnospirales</taxon>
        <taxon>Lachnospiraceae</taxon>
        <taxon>Roseburia</taxon>
    </lineage>
</organism>
<evidence type="ECO:0000259" key="11">
    <source>
        <dbReference type="PROSITE" id="PS50929"/>
    </source>
</evidence>